<dbReference type="Proteomes" id="UP001161247">
    <property type="component" value="Chromosome 2"/>
</dbReference>
<keyword evidence="2" id="KW-0479">Metal-binding</keyword>
<proteinExistence type="inferred from homology"/>
<dbReference type="GO" id="GO:0008270">
    <property type="term" value="F:zinc ion binding"/>
    <property type="evidence" value="ECO:0007669"/>
    <property type="project" value="TreeGrafter"/>
</dbReference>
<dbReference type="SUPFAM" id="SSF141678">
    <property type="entry name" value="MAL13P1.257-like"/>
    <property type="match status" value="1"/>
</dbReference>
<dbReference type="AlphaFoldDB" id="A0AAV1CE37"/>
<evidence type="ECO:0000256" key="3">
    <source>
        <dbReference type="ARBA" id="ARBA00022833"/>
    </source>
</evidence>
<protein>
    <submittedName>
        <fullName evidence="4">OLC1v1029168C1</fullName>
    </submittedName>
</protein>
<gene>
    <name evidence="4" type="ORF">OLC1_LOCUS4983</name>
</gene>
<dbReference type="PANTHER" id="PTHR12857:SF0">
    <property type="entry name" value="CXXC MOTIF CONTAINING ZINC BINDING PROTEIN"/>
    <property type="match status" value="1"/>
</dbReference>
<dbReference type="InterPro" id="IPR008584">
    <property type="entry name" value="CXXC_Zn-binding_euk"/>
</dbReference>
<organism evidence="4 5">
    <name type="scientific">Oldenlandia corymbosa var. corymbosa</name>
    <dbReference type="NCBI Taxonomy" id="529605"/>
    <lineage>
        <taxon>Eukaryota</taxon>
        <taxon>Viridiplantae</taxon>
        <taxon>Streptophyta</taxon>
        <taxon>Embryophyta</taxon>
        <taxon>Tracheophyta</taxon>
        <taxon>Spermatophyta</taxon>
        <taxon>Magnoliopsida</taxon>
        <taxon>eudicotyledons</taxon>
        <taxon>Gunneridae</taxon>
        <taxon>Pentapetalae</taxon>
        <taxon>asterids</taxon>
        <taxon>lamiids</taxon>
        <taxon>Gentianales</taxon>
        <taxon>Rubiaceae</taxon>
        <taxon>Rubioideae</taxon>
        <taxon>Spermacoceae</taxon>
        <taxon>Hedyotis-Oldenlandia complex</taxon>
        <taxon>Oldenlandia</taxon>
    </lineage>
</organism>
<reference evidence="4" key="1">
    <citation type="submission" date="2023-03" db="EMBL/GenBank/DDBJ databases">
        <authorList>
            <person name="Julca I."/>
        </authorList>
    </citation>
    <scope>NUCLEOTIDE SEQUENCE</scope>
</reference>
<sequence length="143" mass="15375">MVNYVLRITAELENLIELQPQGGCDDPKFTYYVKLKCGSCGEVGDKEACLTVEDTVPLPTGKGTCHFVRKGTACSVQSRSLPWISSPLVISNSLSFLHQSLMAIVPLCSSSDDSTLPSAAFARLILDPSKSICDKSSMLLLSS</sequence>
<evidence type="ECO:0000313" key="5">
    <source>
        <dbReference type="Proteomes" id="UP001161247"/>
    </source>
</evidence>
<keyword evidence="3" id="KW-0862">Zinc</keyword>
<evidence type="ECO:0000256" key="1">
    <source>
        <dbReference type="ARBA" id="ARBA00007818"/>
    </source>
</evidence>
<accession>A0AAV1CE37</accession>
<dbReference type="EMBL" id="OX459119">
    <property type="protein sequence ID" value="CAI9093621.1"/>
    <property type="molecule type" value="Genomic_DNA"/>
</dbReference>
<evidence type="ECO:0000256" key="2">
    <source>
        <dbReference type="ARBA" id="ARBA00022723"/>
    </source>
</evidence>
<keyword evidence="5" id="KW-1185">Reference proteome</keyword>
<comment type="similarity">
    <text evidence="1">Belongs to the UPF0587 family.</text>
</comment>
<evidence type="ECO:0000313" key="4">
    <source>
        <dbReference type="EMBL" id="CAI9093621.1"/>
    </source>
</evidence>
<dbReference type="PANTHER" id="PTHR12857">
    <property type="entry name" value="CXXC MOTIF CONTAINING ZINC BINDING PROTEIN"/>
    <property type="match status" value="1"/>
</dbReference>
<dbReference type="Pfam" id="PF05907">
    <property type="entry name" value="CXXC_Zn-b_euk"/>
    <property type="match status" value="1"/>
</dbReference>
<name>A0AAV1CE37_OLDCO</name>